<name>A0AAV1WLW3_LUPLU</name>
<dbReference type="PANTHER" id="PTHR33057:SF21">
    <property type="entry name" value="TRANSCRIPTION REPRESSOR"/>
    <property type="match status" value="1"/>
</dbReference>
<dbReference type="NCBIfam" id="TIGR01568">
    <property type="entry name" value="A_thal_3678"/>
    <property type="match status" value="1"/>
</dbReference>
<keyword evidence="5 6" id="KW-0539">Nucleus</keyword>
<dbReference type="EMBL" id="CAXHTB010000007">
    <property type="protein sequence ID" value="CAL0310324.1"/>
    <property type="molecule type" value="Genomic_DNA"/>
</dbReference>
<evidence type="ECO:0000256" key="6">
    <source>
        <dbReference type="RuleBase" id="RU367028"/>
    </source>
</evidence>
<evidence type="ECO:0000256" key="2">
    <source>
        <dbReference type="ARBA" id="ARBA00022491"/>
    </source>
</evidence>
<accession>A0AAV1WLW3</accession>
<dbReference type="GO" id="GO:0045892">
    <property type="term" value="P:negative regulation of DNA-templated transcription"/>
    <property type="evidence" value="ECO:0007669"/>
    <property type="project" value="UniProtKB-UniRule"/>
</dbReference>
<evidence type="ECO:0000256" key="3">
    <source>
        <dbReference type="ARBA" id="ARBA00023015"/>
    </source>
</evidence>
<dbReference type="Proteomes" id="UP001497480">
    <property type="component" value="Unassembled WGS sequence"/>
</dbReference>
<evidence type="ECO:0000256" key="4">
    <source>
        <dbReference type="ARBA" id="ARBA00023163"/>
    </source>
</evidence>
<comment type="function">
    <text evidence="6">Transcriptional repressor that regulates multiple aspects of plant growth and development.</text>
</comment>
<comment type="caution">
    <text evidence="8">The sequence shown here is derived from an EMBL/GenBank/DDBJ whole genome shotgun (WGS) entry which is preliminary data.</text>
</comment>
<gene>
    <name evidence="8" type="ORF">LLUT_LOCUS11384</name>
</gene>
<dbReference type="GO" id="GO:0005634">
    <property type="term" value="C:nucleus"/>
    <property type="evidence" value="ECO:0007669"/>
    <property type="project" value="UniProtKB-SubCell"/>
</dbReference>
<keyword evidence="9" id="KW-1185">Reference proteome</keyword>
<evidence type="ECO:0000313" key="8">
    <source>
        <dbReference type="EMBL" id="CAL0310324.1"/>
    </source>
</evidence>
<dbReference type="Pfam" id="PF04844">
    <property type="entry name" value="Ovate"/>
    <property type="match status" value="1"/>
</dbReference>
<sequence length="170" mass="19189">MALRKGRRGRNKWKQLIPCFSNLKQALSDEYGAMSTSSKPCSSIQHNNGPSSTMILYGNQHDPFQYSYFQPEPEPEPESADIAKAFASERFFFSSPGSSNSIVESATAVFFNDSVAVAIYSVDPYLDFRQSMEEMVEVMSNWEELEELLLCYLALNWFHVSTNGGVHIHP</sequence>
<evidence type="ECO:0000256" key="1">
    <source>
        <dbReference type="ARBA" id="ARBA00004123"/>
    </source>
</evidence>
<dbReference type="PANTHER" id="PTHR33057">
    <property type="entry name" value="TRANSCRIPTION REPRESSOR OFP7-RELATED"/>
    <property type="match status" value="1"/>
</dbReference>
<dbReference type="PROSITE" id="PS51754">
    <property type="entry name" value="OVATE"/>
    <property type="match status" value="1"/>
</dbReference>
<keyword evidence="3 6" id="KW-0805">Transcription regulation</keyword>
<keyword evidence="4 6" id="KW-0804">Transcription</keyword>
<dbReference type="AlphaFoldDB" id="A0AAV1WLW3"/>
<comment type="subcellular location">
    <subcellularLocation>
        <location evidence="1 6">Nucleus</location>
    </subcellularLocation>
</comment>
<proteinExistence type="predicted"/>
<evidence type="ECO:0000259" key="7">
    <source>
        <dbReference type="PROSITE" id="PS51754"/>
    </source>
</evidence>
<reference evidence="8 9" key="1">
    <citation type="submission" date="2024-03" db="EMBL/GenBank/DDBJ databases">
        <authorList>
            <person name="Martinez-Hernandez J."/>
        </authorList>
    </citation>
    <scope>NUCLEOTIDE SEQUENCE [LARGE SCALE GENOMIC DNA]</scope>
</reference>
<organism evidence="8 9">
    <name type="scientific">Lupinus luteus</name>
    <name type="common">European yellow lupine</name>
    <dbReference type="NCBI Taxonomy" id="3873"/>
    <lineage>
        <taxon>Eukaryota</taxon>
        <taxon>Viridiplantae</taxon>
        <taxon>Streptophyta</taxon>
        <taxon>Embryophyta</taxon>
        <taxon>Tracheophyta</taxon>
        <taxon>Spermatophyta</taxon>
        <taxon>Magnoliopsida</taxon>
        <taxon>eudicotyledons</taxon>
        <taxon>Gunneridae</taxon>
        <taxon>Pentapetalae</taxon>
        <taxon>rosids</taxon>
        <taxon>fabids</taxon>
        <taxon>Fabales</taxon>
        <taxon>Fabaceae</taxon>
        <taxon>Papilionoideae</taxon>
        <taxon>50 kb inversion clade</taxon>
        <taxon>genistoids sensu lato</taxon>
        <taxon>core genistoids</taxon>
        <taxon>Genisteae</taxon>
        <taxon>Lupinus</taxon>
    </lineage>
</organism>
<protein>
    <recommendedName>
        <fullName evidence="6">Transcription repressor</fullName>
    </recommendedName>
    <alternativeName>
        <fullName evidence="6">Ovate family protein</fullName>
    </alternativeName>
</protein>
<dbReference type="InterPro" id="IPR006458">
    <property type="entry name" value="Ovate_C"/>
</dbReference>
<feature type="domain" description="OVATE" evidence="7">
    <location>
        <begin position="117"/>
        <end position="170"/>
    </location>
</feature>
<evidence type="ECO:0000256" key="5">
    <source>
        <dbReference type="ARBA" id="ARBA00023242"/>
    </source>
</evidence>
<keyword evidence="2 6" id="KW-0678">Repressor</keyword>
<dbReference type="InterPro" id="IPR038933">
    <property type="entry name" value="Ovate"/>
</dbReference>
<evidence type="ECO:0000313" key="9">
    <source>
        <dbReference type="Proteomes" id="UP001497480"/>
    </source>
</evidence>